<evidence type="ECO:0000256" key="1">
    <source>
        <dbReference type="ARBA" id="ARBA00007435"/>
    </source>
</evidence>
<dbReference type="Gene3D" id="3.40.1440.10">
    <property type="entry name" value="GIY-YIG endonuclease"/>
    <property type="match status" value="1"/>
</dbReference>
<dbReference type="RefSeq" id="WP_344791056.1">
    <property type="nucleotide sequence ID" value="NZ_BAABBV010000001.1"/>
</dbReference>
<evidence type="ECO:0000259" key="2">
    <source>
        <dbReference type="PROSITE" id="PS50164"/>
    </source>
</evidence>
<reference evidence="3" key="1">
    <citation type="journal article" date="2014" name="Int. J. Syst. Evol. Microbiol.">
        <title>Complete genome of a new Firmicutes species belonging to the dominant human colonic microbiota ('Ruminococcus bicirculans') reveals two chromosomes and a selective capacity to utilize plant glucans.</title>
        <authorList>
            <consortium name="NISC Comparative Sequencing Program"/>
            <person name="Wegmann U."/>
            <person name="Louis P."/>
            <person name="Goesmann A."/>
            <person name="Henrissat B."/>
            <person name="Duncan S.H."/>
            <person name="Flint H.J."/>
        </authorList>
    </citation>
    <scope>NUCLEOTIDE SEQUENCE</scope>
    <source>
        <strain evidence="3">JCM 17590</strain>
    </source>
</reference>
<dbReference type="EMBL" id="BAABBV010000001">
    <property type="protein sequence ID" value="GAA4159565.1"/>
    <property type="molecule type" value="Genomic_DNA"/>
</dbReference>
<dbReference type="InterPro" id="IPR050190">
    <property type="entry name" value="UPF0213_domain"/>
</dbReference>
<proteinExistence type="inferred from homology"/>
<organism evidence="3 4">
    <name type="scientific">Gryllotalpicola daejeonensis</name>
    <dbReference type="NCBI Taxonomy" id="993087"/>
    <lineage>
        <taxon>Bacteria</taxon>
        <taxon>Bacillati</taxon>
        <taxon>Actinomycetota</taxon>
        <taxon>Actinomycetes</taxon>
        <taxon>Micrococcales</taxon>
        <taxon>Microbacteriaceae</taxon>
        <taxon>Gryllotalpicola</taxon>
    </lineage>
</organism>
<dbReference type="PANTHER" id="PTHR34477:SF1">
    <property type="entry name" value="UPF0213 PROTEIN YHBQ"/>
    <property type="match status" value="1"/>
</dbReference>
<comment type="caution">
    <text evidence="3">The sequence shown here is derived from an EMBL/GenBank/DDBJ whole genome shotgun (WGS) entry which is preliminary data.</text>
</comment>
<name>A0ABP7ZJ15_9MICO</name>
<keyword evidence="4" id="KW-1185">Reference proteome</keyword>
<evidence type="ECO:0000313" key="4">
    <source>
        <dbReference type="Proteomes" id="UP001415169"/>
    </source>
</evidence>
<dbReference type="InterPro" id="IPR035901">
    <property type="entry name" value="GIY-YIG_endonuc_sf"/>
</dbReference>
<gene>
    <name evidence="3" type="ORF">GCM10022286_14210</name>
</gene>
<comment type="similarity">
    <text evidence="1">Belongs to the UPF0213 family.</text>
</comment>
<dbReference type="CDD" id="cd10456">
    <property type="entry name" value="GIY-YIG_UPF0213"/>
    <property type="match status" value="1"/>
</dbReference>
<accession>A0ABP7ZJ15</accession>
<dbReference type="Pfam" id="PF01541">
    <property type="entry name" value="GIY-YIG"/>
    <property type="match status" value="1"/>
</dbReference>
<reference evidence="3" key="2">
    <citation type="submission" date="2023-12" db="EMBL/GenBank/DDBJ databases">
        <authorList>
            <person name="Sun Q."/>
            <person name="Inoue M."/>
        </authorList>
    </citation>
    <scope>NUCLEOTIDE SEQUENCE</scope>
    <source>
        <strain evidence="3">JCM 17590</strain>
    </source>
</reference>
<dbReference type="InterPro" id="IPR000305">
    <property type="entry name" value="GIY-YIG_endonuc"/>
</dbReference>
<protein>
    <recommendedName>
        <fullName evidence="2">GIY-YIG domain-containing protein</fullName>
    </recommendedName>
</protein>
<feature type="domain" description="GIY-YIG" evidence="2">
    <location>
        <begin position="18"/>
        <end position="93"/>
    </location>
</feature>
<dbReference type="PROSITE" id="PS50164">
    <property type="entry name" value="GIY_YIG"/>
    <property type="match status" value="1"/>
</dbReference>
<evidence type="ECO:0000313" key="3">
    <source>
        <dbReference type="EMBL" id="GAA4159565.1"/>
    </source>
</evidence>
<sequence length="121" mass="13437">MENQPRRHPRSGILAAMSGGYLYMLKCSDGSYYVGSTRNLDARMAQHGAGKGSEYTRKRMPVELVFVAEFDSAQEAWEMERRVHGWGRAKREALIAGDWNQISRLASRAKGAITRSGADGS</sequence>
<dbReference type="PANTHER" id="PTHR34477">
    <property type="entry name" value="UPF0213 PROTEIN YHBQ"/>
    <property type="match status" value="1"/>
</dbReference>
<dbReference type="Proteomes" id="UP001415169">
    <property type="component" value="Unassembled WGS sequence"/>
</dbReference>
<dbReference type="SUPFAM" id="SSF82771">
    <property type="entry name" value="GIY-YIG endonuclease"/>
    <property type="match status" value="1"/>
</dbReference>